<dbReference type="InterPro" id="IPR011437">
    <property type="entry name" value="DUF1540"/>
</dbReference>
<dbReference type="AlphaFoldDB" id="A0A6V8SFX8"/>
<evidence type="ECO:0000313" key="2">
    <source>
        <dbReference type="EMBL" id="GFP74048.1"/>
    </source>
</evidence>
<feature type="domain" description="DUF1540" evidence="1">
    <location>
        <begin position="79"/>
        <end position="117"/>
    </location>
</feature>
<dbReference type="RefSeq" id="WP_183275639.1">
    <property type="nucleotide sequence ID" value="NZ_BLZR01000001.1"/>
</dbReference>
<evidence type="ECO:0000259" key="1">
    <source>
        <dbReference type="Pfam" id="PF07561"/>
    </source>
</evidence>
<gene>
    <name evidence="2" type="ORF">bsdtw1_00086</name>
</gene>
<protein>
    <recommendedName>
        <fullName evidence="1">DUF1540 domain-containing protein</fullName>
    </recommendedName>
</protein>
<dbReference type="Proteomes" id="UP000580568">
    <property type="component" value="Unassembled WGS sequence"/>
</dbReference>
<feature type="domain" description="DUF1540" evidence="1">
    <location>
        <begin position="5"/>
        <end position="43"/>
    </location>
</feature>
<evidence type="ECO:0000313" key="3">
    <source>
        <dbReference type="Proteomes" id="UP000580568"/>
    </source>
</evidence>
<comment type="caution">
    <text evidence="2">The sequence shown here is derived from an EMBL/GenBank/DDBJ whole genome shotgun (WGS) entry which is preliminary data.</text>
</comment>
<sequence length="120" mass="12836">MAKLSCNAENCVNNVTGAFCTAGVIHIKGNNAHSSEGTICSTFAEKNFKNAVVSMTNTNYTGELMQIFSGNEIAVSPGIKCGAVRCVYNENENCHAPNVLINGEHSVSQLSTQCETFVER</sequence>
<dbReference type="Pfam" id="PF07561">
    <property type="entry name" value="DUF1540"/>
    <property type="match status" value="2"/>
</dbReference>
<accession>A0A6V8SFX8</accession>
<proteinExistence type="predicted"/>
<organism evidence="2 3">
    <name type="scientific">Clostridium fungisolvens</name>
    <dbReference type="NCBI Taxonomy" id="1604897"/>
    <lineage>
        <taxon>Bacteria</taxon>
        <taxon>Bacillati</taxon>
        <taxon>Bacillota</taxon>
        <taxon>Clostridia</taxon>
        <taxon>Eubacteriales</taxon>
        <taxon>Clostridiaceae</taxon>
        <taxon>Clostridium</taxon>
    </lineage>
</organism>
<reference evidence="2 3" key="1">
    <citation type="submission" date="2020-07" db="EMBL/GenBank/DDBJ databases">
        <title>A new beta-1,3-glucan-decomposing anaerobic bacterium isolated from anoxic soil subjected to biological soil disinfestation.</title>
        <authorList>
            <person name="Ueki A."/>
            <person name="Tonouchi A."/>
        </authorList>
    </citation>
    <scope>NUCLEOTIDE SEQUENCE [LARGE SCALE GENOMIC DNA]</scope>
    <source>
        <strain evidence="2 3">TW1</strain>
    </source>
</reference>
<name>A0A6V8SFX8_9CLOT</name>
<keyword evidence="3" id="KW-1185">Reference proteome</keyword>
<dbReference type="EMBL" id="BLZR01000001">
    <property type="protein sequence ID" value="GFP74048.1"/>
    <property type="molecule type" value="Genomic_DNA"/>
</dbReference>